<comment type="cofactor">
    <cofactor evidence="1">
        <name>Fe cation</name>
        <dbReference type="ChEBI" id="CHEBI:24875"/>
    </cofactor>
</comment>
<dbReference type="InterPro" id="IPR015879">
    <property type="entry name" value="Ring_hydroxy_dOase_asu_C_dom"/>
</dbReference>
<dbReference type="SUPFAM" id="SSF50022">
    <property type="entry name" value="ISP domain"/>
    <property type="match status" value="1"/>
</dbReference>
<name>A0ABP9PS68_9PSEU</name>
<organism evidence="8 9">
    <name type="scientific">Pseudonocardia eucalypti</name>
    <dbReference type="NCBI Taxonomy" id="648755"/>
    <lineage>
        <taxon>Bacteria</taxon>
        <taxon>Bacillati</taxon>
        <taxon>Actinomycetota</taxon>
        <taxon>Actinomycetes</taxon>
        <taxon>Pseudonocardiales</taxon>
        <taxon>Pseudonocardiaceae</taxon>
        <taxon>Pseudonocardia</taxon>
    </lineage>
</organism>
<feature type="domain" description="Rieske" evidence="7">
    <location>
        <begin position="79"/>
        <end position="189"/>
    </location>
</feature>
<dbReference type="Pfam" id="PF00848">
    <property type="entry name" value="Ring_hydroxyl_A"/>
    <property type="match status" value="2"/>
</dbReference>
<keyword evidence="5" id="KW-0408">Iron</keyword>
<dbReference type="InterPro" id="IPR001663">
    <property type="entry name" value="Rng_hydr_dOase-A"/>
</dbReference>
<evidence type="ECO:0000256" key="1">
    <source>
        <dbReference type="ARBA" id="ARBA00001962"/>
    </source>
</evidence>
<keyword evidence="2" id="KW-0001">2Fe-2S</keyword>
<evidence type="ECO:0000259" key="7">
    <source>
        <dbReference type="PROSITE" id="PS51296"/>
    </source>
</evidence>
<dbReference type="PRINTS" id="PR00090">
    <property type="entry name" value="RNGDIOXGNASE"/>
</dbReference>
<dbReference type="Gene3D" id="3.90.380.10">
    <property type="entry name" value="Naphthalene 1,2-dioxygenase Alpha Subunit, Chain A, domain 1"/>
    <property type="match status" value="1"/>
</dbReference>
<dbReference type="SUPFAM" id="SSF55961">
    <property type="entry name" value="Bet v1-like"/>
    <property type="match status" value="1"/>
</dbReference>
<gene>
    <name evidence="8" type="ORF">GCM10023321_17690</name>
</gene>
<evidence type="ECO:0000313" key="8">
    <source>
        <dbReference type="EMBL" id="GAA5151168.1"/>
    </source>
</evidence>
<comment type="caution">
    <text evidence="8">The sequence shown here is derived from an EMBL/GenBank/DDBJ whole genome shotgun (WGS) entry which is preliminary data.</text>
</comment>
<proteinExistence type="predicted"/>
<dbReference type="Gene3D" id="2.102.10.10">
    <property type="entry name" value="Rieske [2Fe-2S] iron-sulphur domain"/>
    <property type="match status" value="1"/>
</dbReference>
<protein>
    <submittedName>
        <fullName evidence="8">Aromatic ring-hydroxylating dioxygenase subunit alpha</fullName>
    </submittedName>
</protein>
<dbReference type="GO" id="GO:0051213">
    <property type="term" value="F:dioxygenase activity"/>
    <property type="evidence" value="ECO:0007669"/>
    <property type="project" value="UniProtKB-KW"/>
</dbReference>
<dbReference type="Pfam" id="PF00355">
    <property type="entry name" value="Rieske"/>
    <property type="match status" value="1"/>
</dbReference>
<dbReference type="CDD" id="cd03469">
    <property type="entry name" value="Rieske_RO_Alpha_N"/>
    <property type="match status" value="1"/>
</dbReference>
<evidence type="ECO:0000256" key="4">
    <source>
        <dbReference type="ARBA" id="ARBA00023002"/>
    </source>
</evidence>
<dbReference type="PANTHER" id="PTHR43756">
    <property type="entry name" value="CHOLINE MONOOXYGENASE, CHLOROPLASTIC"/>
    <property type="match status" value="1"/>
</dbReference>
<sequence length="477" mass="54278">MSTDVSHSTTEYDGPVSAEVRESMRTADYYLRQDRGTVPDALFEQSTRDLGDEPLDKGPFVDRSFHELEKVKLWKRVWQMACRENDIPEVGDRCVYDIVDQSVVVVRSGPDEIKAFHNTCMHRGTRLVDPEVGDPMSGKEFTCSFHKWSYNLDGSIKQIPCRWDFPLVRDADVHLSEVRTATWNGFVFVNLDPDAPPFEEFLGETIPRHFRNWPREKAYKAAHIGKVIPCNWKLAAEAFLEIYHIVATHPNFLPYSADCNAQYDFWGNHARMMGIVGVSSPHLGELDDPQMIVDGMLGDAVGNMFGEGEFEMPQLPEGATEMDARRLCADFVRESMGKQFGQDFSKASDTEMLDATQYFVFPNFIPWAGNAFPMAYRVRPNGDDHESCIFEVLVMMWMPGDADPPKDSPLKMTPADRPWGEVAELGGLGPIIDQDMVNLVKFQRGMRSDGIKQVHFANYQERNIRNLHQNLGRFLSD</sequence>
<accession>A0ABP9PS68</accession>
<dbReference type="CDD" id="cd08882">
    <property type="entry name" value="RHO_alpha_C_MupW-like"/>
    <property type="match status" value="1"/>
</dbReference>
<dbReference type="PROSITE" id="PS51296">
    <property type="entry name" value="RIESKE"/>
    <property type="match status" value="1"/>
</dbReference>
<reference evidence="9" key="1">
    <citation type="journal article" date="2019" name="Int. J. Syst. Evol. Microbiol.">
        <title>The Global Catalogue of Microorganisms (GCM) 10K type strain sequencing project: providing services to taxonomists for standard genome sequencing and annotation.</title>
        <authorList>
            <consortium name="The Broad Institute Genomics Platform"/>
            <consortium name="The Broad Institute Genome Sequencing Center for Infectious Disease"/>
            <person name="Wu L."/>
            <person name="Ma J."/>
        </authorList>
    </citation>
    <scope>NUCLEOTIDE SEQUENCE [LARGE SCALE GENOMIC DNA]</scope>
    <source>
        <strain evidence="9">JCM 18303</strain>
    </source>
</reference>
<dbReference type="Proteomes" id="UP001428817">
    <property type="component" value="Unassembled WGS sequence"/>
</dbReference>
<dbReference type="InterPro" id="IPR017941">
    <property type="entry name" value="Rieske_2Fe-2S"/>
</dbReference>
<keyword evidence="3" id="KW-0479">Metal-binding</keyword>
<keyword evidence="9" id="KW-1185">Reference proteome</keyword>
<evidence type="ECO:0000256" key="6">
    <source>
        <dbReference type="ARBA" id="ARBA00023014"/>
    </source>
</evidence>
<keyword evidence="6" id="KW-0411">Iron-sulfur</keyword>
<evidence type="ECO:0000256" key="5">
    <source>
        <dbReference type="ARBA" id="ARBA00023004"/>
    </source>
</evidence>
<dbReference type="InterPro" id="IPR036922">
    <property type="entry name" value="Rieske_2Fe-2S_sf"/>
</dbReference>
<dbReference type="EMBL" id="BAABJP010000007">
    <property type="protein sequence ID" value="GAA5151168.1"/>
    <property type="molecule type" value="Genomic_DNA"/>
</dbReference>
<keyword evidence="4" id="KW-0560">Oxidoreductase</keyword>
<evidence type="ECO:0000256" key="2">
    <source>
        <dbReference type="ARBA" id="ARBA00022714"/>
    </source>
</evidence>
<evidence type="ECO:0000313" key="9">
    <source>
        <dbReference type="Proteomes" id="UP001428817"/>
    </source>
</evidence>
<evidence type="ECO:0000256" key="3">
    <source>
        <dbReference type="ARBA" id="ARBA00022723"/>
    </source>
</evidence>
<dbReference type="RefSeq" id="WP_185064455.1">
    <property type="nucleotide sequence ID" value="NZ_BAABJP010000007.1"/>
</dbReference>
<keyword evidence="8" id="KW-0223">Dioxygenase</keyword>
<dbReference type="PANTHER" id="PTHR43756:SF5">
    <property type="entry name" value="CHOLINE MONOOXYGENASE, CHLOROPLASTIC"/>
    <property type="match status" value="1"/>
</dbReference>